<organism evidence="2 3">
    <name type="scientific">Bulleidia extructa W1219</name>
    <dbReference type="NCBI Taxonomy" id="679192"/>
    <lineage>
        <taxon>Bacteria</taxon>
        <taxon>Bacillati</taxon>
        <taxon>Bacillota</taxon>
        <taxon>Erysipelotrichia</taxon>
        <taxon>Erysipelotrichales</taxon>
        <taxon>Erysipelotrichaceae</taxon>
        <taxon>Bulleidia</taxon>
    </lineage>
</organism>
<dbReference type="Proteomes" id="UP000005017">
    <property type="component" value="Unassembled WGS sequence"/>
</dbReference>
<dbReference type="OrthoDB" id="1654022at2"/>
<evidence type="ECO:0000313" key="2">
    <source>
        <dbReference type="EMBL" id="EFC05462.1"/>
    </source>
</evidence>
<dbReference type="AlphaFoldDB" id="D2MPP2"/>
<gene>
    <name evidence="2" type="ORF">HMPREF9013_1167</name>
</gene>
<comment type="caution">
    <text evidence="2">The sequence shown here is derived from an EMBL/GenBank/DDBJ whole genome shotgun (WGS) entry which is preliminary data.</text>
</comment>
<proteinExistence type="predicted"/>
<dbReference type="SUPFAM" id="SSF55277">
    <property type="entry name" value="GYF domain"/>
    <property type="match status" value="1"/>
</dbReference>
<evidence type="ECO:0000313" key="3">
    <source>
        <dbReference type="Proteomes" id="UP000005017"/>
    </source>
</evidence>
<dbReference type="InterPro" id="IPR035445">
    <property type="entry name" value="GYF-like_dom_sf"/>
</dbReference>
<protein>
    <recommendedName>
        <fullName evidence="1">GYF domain-containing protein</fullName>
    </recommendedName>
</protein>
<evidence type="ECO:0000259" key="1">
    <source>
        <dbReference type="Pfam" id="PF14237"/>
    </source>
</evidence>
<name>D2MPP2_9FIRM</name>
<accession>D2MPP2</accession>
<dbReference type="RefSeq" id="WP_006627355.1">
    <property type="nucleotide sequence ID" value="NZ_ADFR01000013.1"/>
</dbReference>
<dbReference type="Pfam" id="PF14237">
    <property type="entry name" value="GYF_2"/>
    <property type="match status" value="1"/>
</dbReference>
<feature type="domain" description="GYF" evidence="1">
    <location>
        <begin position="5"/>
        <end position="52"/>
    </location>
</feature>
<dbReference type="InterPro" id="IPR025640">
    <property type="entry name" value="GYF_2"/>
</dbReference>
<keyword evidence="3" id="KW-1185">Reference proteome</keyword>
<sequence length="61" mass="7392">MDKIWYYLNHITKEKAGPYTDEELIKLLNQGVVDVDDYIWMKDFENWLKVEDSIYSIYIGE</sequence>
<dbReference type="EMBL" id="ADFR01000013">
    <property type="protein sequence ID" value="EFC05462.1"/>
    <property type="molecule type" value="Genomic_DNA"/>
</dbReference>
<reference evidence="3" key="1">
    <citation type="submission" date="2009-12" db="EMBL/GenBank/DDBJ databases">
        <title>Sequence of Clostridiales genomosp. BVAB3 str. UPII9-5.</title>
        <authorList>
            <person name="Madupu R."/>
            <person name="Durkin A.S."/>
            <person name="Torralba M."/>
            <person name="Methe B."/>
            <person name="Sutton G.G."/>
            <person name="Strausberg R.L."/>
            <person name="Nelson K.E."/>
        </authorList>
    </citation>
    <scope>NUCLEOTIDE SEQUENCE [LARGE SCALE GENOMIC DNA]</scope>
    <source>
        <strain evidence="3">W1219</strain>
    </source>
</reference>
<dbReference type="STRING" id="679192.HMPREF9013_1167"/>